<accession>A0A1Q3E2H2</accession>
<reference evidence="1 2" key="2">
    <citation type="submission" date="2017-02" db="EMBL/GenBank/DDBJ databases">
        <title>A genome survey and senescence transcriptome analysis in Lentinula edodes.</title>
        <authorList>
            <person name="Sakamoto Y."/>
            <person name="Nakade K."/>
            <person name="Sato S."/>
            <person name="Yoshida Y."/>
            <person name="Miyazaki K."/>
            <person name="Natsume S."/>
            <person name="Konno N."/>
        </authorList>
    </citation>
    <scope>NUCLEOTIDE SEQUENCE [LARGE SCALE GENOMIC DNA]</scope>
    <source>
        <strain evidence="1 2">NBRC 111202</strain>
    </source>
</reference>
<evidence type="ECO:0000313" key="1">
    <source>
        <dbReference type="EMBL" id="GAW01356.1"/>
    </source>
</evidence>
<comment type="caution">
    <text evidence="1">The sequence shown here is derived from an EMBL/GenBank/DDBJ whole genome shotgun (WGS) entry which is preliminary data.</text>
</comment>
<protein>
    <submittedName>
        <fullName evidence="1">Uncharacterized protein</fullName>
    </submittedName>
</protein>
<evidence type="ECO:0000313" key="2">
    <source>
        <dbReference type="Proteomes" id="UP000188533"/>
    </source>
</evidence>
<proteinExistence type="predicted"/>
<name>A0A1Q3E2H2_LENED</name>
<dbReference type="EMBL" id="BDGU01000059">
    <property type="protein sequence ID" value="GAW01356.1"/>
    <property type="molecule type" value="Genomic_DNA"/>
</dbReference>
<dbReference type="Proteomes" id="UP000188533">
    <property type="component" value="Unassembled WGS sequence"/>
</dbReference>
<gene>
    <name evidence="1" type="ORF">LENED_002946</name>
</gene>
<reference evidence="1 2" key="1">
    <citation type="submission" date="2016-08" db="EMBL/GenBank/DDBJ databases">
        <authorList>
            <consortium name="Lentinula edodes genome sequencing consortium"/>
            <person name="Sakamoto Y."/>
            <person name="Nakade K."/>
            <person name="Sato S."/>
            <person name="Yoshida Y."/>
            <person name="Miyazaki K."/>
            <person name="Natsume S."/>
            <person name="Konno N."/>
        </authorList>
    </citation>
    <scope>NUCLEOTIDE SEQUENCE [LARGE SCALE GENOMIC DNA]</scope>
    <source>
        <strain evidence="1 2">NBRC 111202</strain>
    </source>
</reference>
<sequence length="68" mass="7760">MKYCGNFCEQRSKPSTNVSNLISSQVTIYVYDSPVHLKPQNRSWRKGKGQSQDNLYQFSVICSSRATP</sequence>
<organism evidence="1 2">
    <name type="scientific">Lentinula edodes</name>
    <name type="common">Shiitake mushroom</name>
    <name type="synonym">Lentinus edodes</name>
    <dbReference type="NCBI Taxonomy" id="5353"/>
    <lineage>
        <taxon>Eukaryota</taxon>
        <taxon>Fungi</taxon>
        <taxon>Dikarya</taxon>
        <taxon>Basidiomycota</taxon>
        <taxon>Agaricomycotina</taxon>
        <taxon>Agaricomycetes</taxon>
        <taxon>Agaricomycetidae</taxon>
        <taxon>Agaricales</taxon>
        <taxon>Marasmiineae</taxon>
        <taxon>Omphalotaceae</taxon>
        <taxon>Lentinula</taxon>
    </lineage>
</organism>
<keyword evidence="2" id="KW-1185">Reference proteome</keyword>
<dbReference type="AlphaFoldDB" id="A0A1Q3E2H2"/>